<feature type="transmembrane region" description="Helical" evidence="1">
    <location>
        <begin position="7"/>
        <end position="26"/>
    </location>
</feature>
<keyword evidence="1" id="KW-0472">Membrane</keyword>
<accession>A0A1T1H1B7</accession>
<feature type="transmembrane region" description="Helical" evidence="1">
    <location>
        <begin position="168"/>
        <end position="188"/>
    </location>
</feature>
<dbReference type="SUPFAM" id="SSF48317">
    <property type="entry name" value="Acid phosphatase/Vanadium-dependent haloperoxidase"/>
    <property type="match status" value="1"/>
</dbReference>
<keyword evidence="4" id="KW-1185">Reference proteome</keyword>
<feature type="transmembrane region" description="Helical" evidence="1">
    <location>
        <begin position="62"/>
        <end position="82"/>
    </location>
</feature>
<keyword evidence="1" id="KW-1133">Transmembrane helix</keyword>
<dbReference type="EMBL" id="MVKX01000004">
    <property type="protein sequence ID" value="OOV83490.1"/>
    <property type="molecule type" value="Genomic_DNA"/>
</dbReference>
<dbReference type="Pfam" id="PF01569">
    <property type="entry name" value="PAP2"/>
    <property type="match status" value="1"/>
</dbReference>
<evidence type="ECO:0000313" key="4">
    <source>
        <dbReference type="Proteomes" id="UP000191160"/>
    </source>
</evidence>
<protein>
    <recommendedName>
        <fullName evidence="2">Phosphatidic acid phosphatase type 2/haloperoxidase domain-containing protein</fullName>
    </recommendedName>
</protein>
<dbReference type="Gene3D" id="1.20.144.10">
    <property type="entry name" value="Phosphatidic acid phosphatase type 2/haloperoxidase"/>
    <property type="match status" value="1"/>
</dbReference>
<dbReference type="AlphaFoldDB" id="A0A1T1H1B7"/>
<name>A0A1T1H1B7_9GAMM</name>
<dbReference type="InterPro" id="IPR036938">
    <property type="entry name" value="PAP2/HPO_sf"/>
</dbReference>
<reference evidence="3 4" key="1">
    <citation type="submission" date="2017-02" db="EMBL/GenBank/DDBJ databases">
        <title>Acinetobacter sp. ANC 4945, whole genome shotgun sequencing project.</title>
        <authorList>
            <person name="Radolfova-Krizova L."/>
            <person name="Al Atrouni A."/>
            <person name="Nemec A."/>
        </authorList>
    </citation>
    <scope>NUCLEOTIDE SEQUENCE [LARGE SCALE GENOMIC DNA]</scope>
    <source>
        <strain evidence="3 4">ANC 4945</strain>
    </source>
</reference>
<dbReference type="InterPro" id="IPR000326">
    <property type="entry name" value="PAP2/HPO"/>
</dbReference>
<gene>
    <name evidence="3" type="ORF">B1202_07555</name>
</gene>
<feature type="transmembrane region" description="Helical" evidence="1">
    <location>
        <begin position="200"/>
        <end position="220"/>
    </location>
</feature>
<sequence length="235" mass="26849">MFSNRTFLLRQALLLTLSLVSLLYFFPVGGSLDQTFIQPWVDLHGGFPHRNDWALAVLNHRYIKNIVIGVYVLYFAAWICSFKYPHLKVRKFEFGYFIVVALLSTAIIGLLKSQSAHACPWNMTVATAHGFSWDFSARQGHCFPGGHAATGFALITGYFVYRIHQPARAYFFLSAGLILGFAFGWAQMMRGAHFLSHNLWTAWIIWAFNCVLYVLFSRHFTASTTQQKSKAFTWI</sequence>
<proteinExistence type="predicted"/>
<dbReference type="RefSeq" id="WP_078189960.1">
    <property type="nucleotide sequence ID" value="NZ_JAMCOZ010000007.1"/>
</dbReference>
<evidence type="ECO:0000259" key="2">
    <source>
        <dbReference type="Pfam" id="PF01569"/>
    </source>
</evidence>
<evidence type="ECO:0000313" key="3">
    <source>
        <dbReference type="EMBL" id="OOV83490.1"/>
    </source>
</evidence>
<dbReference type="Proteomes" id="UP000191160">
    <property type="component" value="Unassembled WGS sequence"/>
</dbReference>
<dbReference type="CDD" id="cd03396">
    <property type="entry name" value="PAP2_like_6"/>
    <property type="match status" value="1"/>
</dbReference>
<feature type="domain" description="Phosphatidic acid phosphatase type 2/haloperoxidase" evidence="2">
    <location>
        <begin position="96"/>
        <end position="218"/>
    </location>
</feature>
<evidence type="ECO:0000256" key="1">
    <source>
        <dbReference type="SAM" id="Phobius"/>
    </source>
</evidence>
<organism evidence="3 4">
    <name type="scientific">Acinetobacter amyesii</name>
    <dbReference type="NCBI Taxonomy" id="2942470"/>
    <lineage>
        <taxon>Bacteria</taxon>
        <taxon>Pseudomonadati</taxon>
        <taxon>Pseudomonadota</taxon>
        <taxon>Gammaproteobacteria</taxon>
        <taxon>Moraxellales</taxon>
        <taxon>Moraxellaceae</taxon>
        <taxon>Acinetobacter</taxon>
    </lineage>
</organism>
<feature type="transmembrane region" description="Helical" evidence="1">
    <location>
        <begin position="143"/>
        <end position="161"/>
    </location>
</feature>
<feature type="transmembrane region" description="Helical" evidence="1">
    <location>
        <begin position="94"/>
        <end position="111"/>
    </location>
</feature>
<keyword evidence="1" id="KW-0812">Transmembrane</keyword>
<comment type="caution">
    <text evidence="3">The sequence shown here is derived from an EMBL/GenBank/DDBJ whole genome shotgun (WGS) entry which is preliminary data.</text>
</comment>